<keyword evidence="2" id="KW-1185">Reference proteome</keyword>
<proteinExistence type="predicted"/>
<evidence type="ECO:0000313" key="1">
    <source>
        <dbReference type="EMBL" id="VEU37050.1"/>
    </source>
</evidence>
<sequence>MHELWGVNTYRKQNKYLSTCSIMQAIKELPESDIKTECLELQRKLIKEYERLSAKYHTNKVDNEDNSLVLG</sequence>
<dbReference type="Proteomes" id="UP000291116">
    <property type="component" value="Unassembled WGS sequence"/>
</dbReference>
<name>A0A448Z4Y5_9STRA</name>
<evidence type="ECO:0000313" key="2">
    <source>
        <dbReference type="Proteomes" id="UP000291116"/>
    </source>
</evidence>
<accession>A0A448Z4Y5</accession>
<organism evidence="1 2">
    <name type="scientific">Pseudo-nitzschia multistriata</name>
    <dbReference type="NCBI Taxonomy" id="183589"/>
    <lineage>
        <taxon>Eukaryota</taxon>
        <taxon>Sar</taxon>
        <taxon>Stramenopiles</taxon>
        <taxon>Ochrophyta</taxon>
        <taxon>Bacillariophyta</taxon>
        <taxon>Bacillariophyceae</taxon>
        <taxon>Bacillariophycidae</taxon>
        <taxon>Bacillariales</taxon>
        <taxon>Bacillariaceae</taxon>
        <taxon>Pseudo-nitzschia</taxon>
    </lineage>
</organism>
<protein>
    <submittedName>
        <fullName evidence="1">Uncharacterized protein</fullName>
    </submittedName>
</protein>
<gene>
    <name evidence="1" type="ORF">PSNMU_V1.4_AUG-EV-PASAV3_0039230</name>
</gene>
<dbReference type="OrthoDB" id="9980836at2759"/>
<reference evidence="1 2" key="1">
    <citation type="submission" date="2019-01" db="EMBL/GenBank/DDBJ databases">
        <authorList>
            <person name="Ferrante I. M."/>
        </authorList>
    </citation>
    <scope>NUCLEOTIDE SEQUENCE [LARGE SCALE GENOMIC DNA]</scope>
    <source>
        <strain evidence="1 2">B856</strain>
    </source>
</reference>
<dbReference type="EMBL" id="CAACVS010000114">
    <property type="protein sequence ID" value="VEU37050.1"/>
    <property type="molecule type" value="Genomic_DNA"/>
</dbReference>
<dbReference type="AlphaFoldDB" id="A0A448Z4Y5"/>